<evidence type="ECO:0000313" key="2">
    <source>
        <dbReference type="Proteomes" id="UP001525961"/>
    </source>
</evidence>
<keyword evidence="2" id="KW-1185">Reference proteome</keyword>
<organism evidence="1 2">
    <name type="scientific">Laspinema olomoucense D3b</name>
    <dbReference type="NCBI Taxonomy" id="2953688"/>
    <lineage>
        <taxon>Bacteria</taxon>
        <taxon>Bacillati</taxon>
        <taxon>Cyanobacteriota</taxon>
        <taxon>Cyanophyceae</taxon>
        <taxon>Oscillatoriophycideae</taxon>
        <taxon>Oscillatoriales</taxon>
        <taxon>Laspinemataceae</taxon>
        <taxon>Laspinema</taxon>
        <taxon>Laspinema olomoucense</taxon>
    </lineage>
</organism>
<sequence>MFTVLAYSDKFSKCFGPFPEMDKVVVWLNLQSDIQVKHEIFDLITPDYSESKPLPLSSESKEEMIVLIGKK</sequence>
<dbReference type="EMBL" id="JAMXFA010000008">
    <property type="protein sequence ID" value="MCT7977580.1"/>
    <property type="molecule type" value="Genomic_DNA"/>
</dbReference>
<name>A0ABT2N783_9CYAN</name>
<reference evidence="1 2" key="1">
    <citation type="journal article" date="2022" name="Front. Microbiol.">
        <title>High genomic differentiation and limited gene flow indicate recent cryptic speciation within the genus Laspinema (cyanobacteria).</title>
        <authorList>
            <person name="Stanojkovic A."/>
            <person name="Skoupy S."/>
            <person name="Skaloud P."/>
            <person name="Dvorak P."/>
        </authorList>
    </citation>
    <scope>NUCLEOTIDE SEQUENCE [LARGE SCALE GENOMIC DNA]</scope>
    <source>
        <strain evidence="1 2">D3b</strain>
    </source>
</reference>
<dbReference type="RefSeq" id="WP_261235041.1">
    <property type="nucleotide sequence ID" value="NZ_JAMXFA010000008.1"/>
</dbReference>
<accession>A0ABT2N783</accession>
<protein>
    <submittedName>
        <fullName evidence="1">Uncharacterized protein</fullName>
    </submittedName>
</protein>
<comment type="caution">
    <text evidence="1">The sequence shown here is derived from an EMBL/GenBank/DDBJ whole genome shotgun (WGS) entry which is preliminary data.</text>
</comment>
<dbReference type="Proteomes" id="UP001525961">
    <property type="component" value="Unassembled WGS sequence"/>
</dbReference>
<evidence type="ECO:0000313" key="1">
    <source>
        <dbReference type="EMBL" id="MCT7977580.1"/>
    </source>
</evidence>
<proteinExistence type="predicted"/>
<gene>
    <name evidence="1" type="ORF">NG792_07680</name>
</gene>